<gene>
    <name evidence="4" type="ORF">GOHSU_51_00020</name>
</gene>
<dbReference type="Gene3D" id="1.10.10.60">
    <property type="entry name" value="Homeodomain-like"/>
    <property type="match status" value="1"/>
</dbReference>
<name>L7LCD5_9ACTN</name>
<dbReference type="InterPro" id="IPR036271">
    <property type="entry name" value="Tet_transcr_reg_TetR-rel_C_sf"/>
</dbReference>
<dbReference type="InterPro" id="IPR039536">
    <property type="entry name" value="TetR_C_Proteobacteria"/>
</dbReference>
<dbReference type="SUPFAM" id="SSF48498">
    <property type="entry name" value="Tetracyclin repressor-like, C-terminal domain"/>
    <property type="match status" value="1"/>
</dbReference>
<dbReference type="InterPro" id="IPR009057">
    <property type="entry name" value="Homeodomain-like_sf"/>
</dbReference>
<evidence type="ECO:0000256" key="1">
    <source>
        <dbReference type="ARBA" id="ARBA00023125"/>
    </source>
</evidence>
<keyword evidence="5" id="KW-1185">Reference proteome</keyword>
<feature type="domain" description="HTH tetR-type" evidence="3">
    <location>
        <begin position="1"/>
        <end position="55"/>
    </location>
</feature>
<dbReference type="SUPFAM" id="SSF46689">
    <property type="entry name" value="Homeodomain-like"/>
    <property type="match status" value="1"/>
</dbReference>
<dbReference type="EMBL" id="BANT01000051">
    <property type="protein sequence ID" value="GAC58790.1"/>
    <property type="molecule type" value="Genomic_DNA"/>
</dbReference>
<accession>L7LCD5</accession>
<dbReference type="GO" id="GO:0000976">
    <property type="term" value="F:transcription cis-regulatory region binding"/>
    <property type="evidence" value="ECO:0007669"/>
    <property type="project" value="TreeGrafter"/>
</dbReference>
<dbReference type="Pfam" id="PF00440">
    <property type="entry name" value="TetR_N"/>
    <property type="match status" value="1"/>
</dbReference>
<proteinExistence type="predicted"/>
<evidence type="ECO:0000256" key="2">
    <source>
        <dbReference type="PROSITE-ProRule" id="PRU00335"/>
    </source>
</evidence>
<dbReference type="PRINTS" id="PR00455">
    <property type="entry name" value="HTHTETR"/>
</dbReference>
<organism evidence="4 5">
    <name type="scientific">Gordonia hirsuta DSM 44140 = NBRC 16056</name>
    <dbReference type="NCBI Taxonomy" id="1121927"/>
    <lineage>
        <taxon>Bacteria</taxon>
        <taxon>Bacillati</taxon>
        <taxon>Actinomycetota</taxon>
        <taxon>Actinomycetes</taxon>
        <taxon>Mycobacteriales</taxon>
        <taxon>Gordoniaceae</taxon>
        <taxon>Gordonia</taxon>
    </lineage>
</organism>
<keyword evidence="1 2" id="KW-0238">DNA-binding</keyword>
<dbReference type="PROSITE" id="PS50977">
    <property type="entry name" value="HTH_TETR_2"/>
    <property type="match status" value="1"/>
</dbReference>
<dbReference type="Proteomes" id="UP000053405">
    <property type="component" value="Unassembled WGS sequence"/>
</dbReference>
<reference evidence="4 5" key="1">
    <citation type="submission" date="2012-12" db="EMBL/GenBank/DDBJ databases">
        <title>Whole genome shotgun sequence of Gordonia hirsuta NBRC 16056.</title>
        <authorList>
            <person name="Isaki-Nakamura S."/>
            <person name="Hosoyama A."/>
            <person name="Tsuchikane K."/>
            <person name="Katsumata H."/>
            <person name="Baba S."/>
            <person name="Yamazaki S."/>
            <person name="Fujita N."/>
        </authorList>
    </citation>
    <scope>NUCLEOTIDE SEQUENCE [LARGE SCALE GENOMIC DNA]</scope>
    <source>
        <strain evidence="4 5">NBRC 16056</strain>
    </source>
</reference>
<protein>
    <submittedName>
        <fullName evidence="4">Putative TetR family transcriptional regulator</fullName>
    </submittedName>
</protein>
<feature type="DNA-binding region" description="H-T-H motif" evidence="2">
    <location>
        <begin position="18"/>
        <end position="37"/>
    </location>
</feature>
<comment type="caution">
    <text evidence="4">The sequence shown here is derived from an EMBL/GenBank/DDBJ whole genome shotgun (WGS) entry which is preliminary data.</text>
</comment>
<dbReference type="PANTHER" id="PTHR30055:SF146">
    <property type="entry name" value="HTH-TYPE TRANSCRIPTIONAL DUAL REGULATOR CECR"/>
    <property type="match status" value="1"/>
</dbReference>
<evidence type="ECO:0000259" key="3">
    <source>
        <dbReference type="PROSITE" id="PS50977"/>
    </source>
</evidence>
<dbReference type="PANTHER" id="PTHR30055">
    <property type="entry name" value="HTH-TYPE TRANSCRIPTIONAL REGULATOR RUTR"/>
    <property type="match status" value="1"/>
</dbReference>
<dbReference type="GO" id="GO:0003700">
    <property type="term" value="F:DNA-binding transcription factor activity"/>
    <property type="evidence" value="ECO:0007669"/>
    <property type="project" value="TreeGrafter"/>
</dbReference>
<dbReference type="InterPro" id="IPR050109">
    <property type="entry name" value="HTH-type_TetR-like_transc_reg"/>
</dbReference>
<dbReference type="eggNOG" id="COG1309">
    <property type="taxonomic scope" value="Bacteria"/>
</dbReference>
<dbReference type="Gene3D" id="1.10.357.10">
    <property type="entry name" value="Tetracycline Repressor, domain 2"/>
    <property type="match status" value="1"/>
</dbReference>
<evidence type="ECO:0000313" key="5">
    <source>
        <dbReference type="Proteomes" id="UP000053405"/>
    </source>
</evidence>
<dbReference type="Pfam" id="PF14246">
    <property type="entry name" value="TetR_C_7"/>
    <property type="match status" value="1"/>
</dbReference>
<dbReference type="InterPro" id="IPR001647">
    <property type="entry name" value="HTH_TetR"/>
</dbReference>
<dbReference type="AlphaFoldDB" id="L7LCD5"/>
<evidence type="ECO:0000313" key="4">
    <source>
        <dbReference type="EMBL" id="GAC58790.1"/>
    </source>
</evidence>
<sequence length="181" mass="19842">MLDAAAQVLVEEGYANFTVNAVTRRAGASKSTVYSWFGNREGLLQAVVNTHYDRSSEWLRPHPDGPRKALLRFAAALIQSLQDDLAVAITRAAMSAPELRKIQLAGGYGRVQPLTAEFLRQAARAGDLRIDDPDAAAKAFFGLVVQDDQVLRLLGEARLTPQEVRVRAEFAVGAFFRVYAP</sequence>